<dbReference type="GeneID" id="98151153"/>
<reference evidence="2 3" key="1">
    <citation type="submission" date="2024-07" db="EMBL/GenBank/DDBJ databases">
        <title>Section-level genome sequencing and comparative genomics of Aspergillus sections Usti and Cavernicolus.</title>
        <authorList>
            <consortium name="Lawrence Berkeley National Laboratory"/>
            <person name="Nybo J.L."/>
            <person name="Vesth T.C."/>
            <person name="Theobald S."/>
            <person name="Frisvad J.C."/>
            <person name="Larsen T.O."/>
            <person name="Kjaerboelling I."/>
            <person name="Rothschild-Mancinelli K."/>
            <person name="Lyhne E.K."/>
            <person name="Kogle M.E."/>
            <person name="Barry K."/>
            <person name="Clum A."/>
            <person name="Na H."/>
            <person name="Ledsgaard L."/>
            <person name="Lin J."/>
            <person name="Lipzen A."/>
            <person name="Kuo A."/>
            <person name="Riley R."/>
            <person name="Mondo S."/>
            <person name="LaButti K."/>
            <person name="Haridas S."/>
            <person name="Pangalinan J."/>
            <person name="Salamov A.A."/>
            <person name="Simmons B.A."/>
            <person name="Magnuson J.K."/>
            <person name="Chen J."/>
            <person name="Drula E."/>
            <person name="Henrissat B."/>
            <person name="Wiebenga A."/>
            <person name="Lubbers R.J."/>
            <person name="Gomes A.C."/>
            <person name="Macurrencykelacurrency M.R."/>
            <person name="Stajich J."/>
            <person name="Grigoriev I.V."/>
            <person name="Mortensen U.H."/>
            <person name="De vries R.P."/>
            <person name="Baker S.E."/>
            <person name="Andersen M.R."/>
        </authorList>
    </citation>
    <scope>NUCLEOTIDE SEQUENCE [LARGE SCALE GENOMIC DNA]</scope>
    <source>
        <strain evidence="2 3">CBS 756.74</strain>
    </source>
</reference>
<evidence type="ECO:0000313" key="2">
    <source>
        <dbReference type="EMBL" id="KAL2861759.1"/>
    </source>
</evidence>
<name>A0ABR4LB53_9EURO</name>
<accession>A0ABR4LB53</accession>
<dbReference type="RefSeq" id="XP_070905849.1">
    <property type="nucleotide sequence ID" value="XM_071035989.1"/>
</dbReference>
<feature type="region of interest" description="Disordered" evidence="1">
    <location>
        <begin position="62"/>
        <end position="239"/>
    </location>
</feature>
<dbReference type="EMBL" id="JBFXLR010000001">
    <property type="protein sequence ID" value="KAL2861759.1"/>
    <property type="molecule type" value="Genomic_DNA"/>
</dbReference>
<comment type="caution">
    <text evidence="2">The sequence shown here is derived from an EMBL/GenBank/DDBJ whole genome shotgun (WGS) entry which is preliminary data.</text>
</comment>
<feature type="compositionally biased region" description="Basic residues" evidence="1">
    <location>
        <begin position="132"/>
        <end position="147"/>
    </location>
</feature>
<feature type="compositionally biased region" description="Basic and acidic residues" evidence="1">
    <location>
        <begin position="187"/>
        <end position="199"/>
    </location>
</feature>
<keyword evidence="3" id="KW-1185">Reference proteome</keyword>
<proteinExistence type="predicted"/>
<evidence type="ECO:0000256" key="1">
    <source>
        <dbReference type="SAM" id="MobiDB-lite"/>
    </source>
</evidence>
<dbReference type="Proteomes" id="UP001610444">
    <property type="component" value="Unassembled WGS sequence"/>
</dbReference>
<organism evidence="2 3">
    <name type="scientific">Aspergillus pseudodeflectus</name>
    <dbReference type="NCBI Taxonomy" id="176178"/>
    <lineage>
        <taxon>Eukaryota</taxon>
        <taxon>Fungi</taxon>
        <taxon>Dikarya</taxon>
        <taxon>Ascomycota</taxon>
        <taxon>Pezizomycotina</taxon>
        <taxon>Eurotiomycetes</taxon>
        <taxon>Eurotiomycetidae</taxon>
        <taxon>Eurotiales</taxon>
        <taxon>Aspergillaceae</taxon>
        <taxon>Aspergillus</taxon>
        <taxon>Aspergillus subgen. Nidulantes</taxon>
    </lineage>
</organism>
<feature type="compositionally biased region" description="Acidic residues" evidence="1">
    <location>
        <begin position="226"/>
        <end position="239"/>
    </location>
</feature>
<gene>
    <name evidence="2" type="ORF">BJX68DRAFT_11518</name>
</gene>
<sequence length="239" mass="25184">MPNAEKSKQDSILGITLNDARLILLGVIHTNSEGKIDYEKFPYKNVSTATSAYGQAKRKLMKANATPAADASTTVATQGSDDSTDTPSASGTAPEVTPKKTPTKRKKAAAAGAAGEDGSNINADGEASSAPPKKRARKSPAKKKTAAKKKEDDVDEDGDKNMDTTPSKKGSKDAEASTAPEVEDEDTTMKIDTEDKADGEAGEDEIMDEADAEVDVKGKGKQKQEEQEDEDKGSEESDS</sequence>
<feature type="compositionally biased region" description="Polar residues" evidence="1">
    <location>
        <begin position="71"/>
        <end position="91"/>
    </location>
</feature>
<feature type="compositionally biased region" description="Basic and acidic residues" evidence="1">
    <location>
        <begin position="214"/>
        <end position="225"/>
    </location>
</feature>
<evidence type="ECO:0000313" key="3">
    <source>
        <dbReference type="Proteomes" id="UP001610444"/>
    </source>
</evidence>
<feature type="compositionally biased region" description="Acidic residues" evidence="1">
    <location>
        <begin position="200"/>
        <end position="213"/>
    </location>
</feature>
<protein>
    <submittedName>
        <fullName evidence="2">Uncharacterized protein</fullName>
    </submittedName>
</protein>